<evidence type="ECO:0000259" key="5">
    <source>
        <dbReference type="Pfam" id="PF00370"/>
    </source>
</evidence>
<dbReference type="PANTHER" id="PTHR43095:SF5">
    <property type="entry name" value="XYLULOSE KINASE"/>
    <property type="match status" value="1"/>
</dbReference>
<name>I0I7X1_CALAS</name>
<dbReference type="GO" id="GO:0016301">
    <property type="term" value="F:kinase activity"/>
    <property type="evidence" value="ECO:0007669"/>
    <property type="project" value="UniProtKB-KW"/>
</dbReference>
<dbReference type="Pfam" id="PF00370">
    <property type="entry name" value="FGGY_N"/>
    <property type="match status" value="1"/>
</dbReference>
<keyword evidence="3 4" id="KW-0418">Kinase</keyword>
<dbReference type="Proteomes" id="UP000007880">
    <property type="component" value="Chromosome"/>
</dbReference>
<evidence type="ECO:0000313" key="7">
    <source>
        <dbReference type="EMBL" id="BAM01359.1"/>
    </source>
</evidence>
<dbReference type="CDD" id="cd07805">
    <property type="entry name" value="ASKHA_NBD_FGGY_CvXK-like"/>
    <property type="match status" value="1"/>
</dbReference>
<dbReference type="EMBL" id="AP012337">
    <property type="protein sequence ID" value="BAM01359.1"/>
    <property type="molecule type" value="Genomic_DNA"/>
</dbReference>
<dbReference type="InterPro" id="IPR043129">
    <property type="entry name" value="ATPase_NBD"/>
</dbReference>
<dbReference type="SUPFAM" id="SSF53067">
    <property type="entry name" value="Actin-like ATPase domain"/>
    <property type="match status" value="2"/>
</dbReference>
<dbReference type="PROSITE" id="PS00445">
    <property type="entry name" value="FGGY_KINASES_2"/>
    <property type="match status" value="1"/>
</dbReference>
<comment type="similarity">
    <text evidence="1 4">Belongs to the FGGY kinase family.</text>
</comment>
<sequence length="499" mass="52113">METILAIDIGTTGAKAALVNREGAILAAALATYPTHTAAGNVVEQNPQDWWAATCRALQELWARTEEKGDVAAVILSGQMQDTILLGEEEAVGPALLYADSRAQVEAADIEQRIGAEVLTAITGNAQGAASVLAKWCWLARHEAARLAATRTILLGSHDYVAWRLCGARSADPTTAATTGLLDWRTRTWAYELLMQMGLDVNLLPTLHTSGAQIGVVSADAAIATGLPAGTPVLQGVGDLGATTVGVGAAEPGTIYAYLGTSGWIAASQEVVVPMPARSVFTICHPQPPRYIQVAPVLTAGGNLEWLRRALATPEGAQPEYAHLNALAAQAQPGSGGVMYLPYLNGERSPFSDPNARAGFLGISGATTQADLVRAVMEGTAFAYRSLREALGIVARSPLILAGGGGKSPVWVQILADVLGQPVRVAAAPGDAPARGAALIAGHALGWYASLTPGAEFFPTQAVYEPIGANTRVYESLYSIYTGLYPALRESFAALTQIR</sequence>
<gene>
    <name evidence="7" type="ordered locus">CLDAP_33190</name>
</gene>
<dbReference type="STRING" id="926550.CLDAP_33190"/>
<feature type="domain" description="Carbohydrate kinase FGGY C-terminal" evidence="6">
    <location>
        <begin position="257"/>
        <end position="444"/>
    </location>
</feature>
<keyword evidence="2 4" id="KW-0808">Transferase</keyword>
<protein>
    <submittedName>
        <fullName evidence="7">Putative xylulose kinase</fullName>
    </submittedName>
</protein>
<keyword evidence="8" id="KW-1185">Reference proteome</keyword>
<dbReference type="Pfam" id="PF02782">
    <property type="entry name" value="FGGY_C"/>
    <property type="match status" value="1"/>
</dbReference>
<proteinExistence type="inferred from homology"/>
<feature type="domain" description="Carbohydrate kinase FGGY N-terminal" evidence="5">
    <location>
        <begin position="4"/>
        <end position="246"/>
    </location>
</feature>
<dbReference type="AlphaFoldDB" id="I0I7X1"/>
<dbReference type="Gene3D" id="3.30.420.40">
    <property type="match status" value="2"/>
</dbReference>
<evidence type="ECO:0000256" key="3">
    <source>
        <dbReference type="ARBA" id="ARBA00022777"/>
    </source>
</evidence>
<dbReference type="GO" id="GO:0005975">
    <property type="term" value="P:carbohydrate metabolic process"/>
    <property type="evidence" value="ECO:0007669"/>
    <property type="project" value="InterPro"/>
</dbReference>
<evidence type="ECO:0000256" key="4">
    <source>
        <dbReference type="RuleBase" id="RU003733"/>
    </source>
</evidence>
<dbReference type="HOGENOM" id="CLU_009281_3_3_0"/>
<dbReference type="eggNOG" id="COG1070">
    <property type="taxonomic scope" value="Bacteria"/>
</dbReference>
<accession>I0I7X1</accession>
<dbReference type="InterPro" id="IPR050406">
    <property type="entry name" value="FGGY_Carb_Kinase"/>
</dbReference>
<evidence type="ECO:0000256" key="1">
    <source>
        <dbReference type="ARBA" id="ARBA00009156"/>
    </source>
</evidence>
<dbReference type="KEGG" id="cap:CLDAP_33190"/>
<dbReference type="InterPro" id="IPR018484">
    <property type="entry name" value="FGGY_N"/>
</dbReference>
<dbReference type="InterPro" id="IPR000577">
    <property type="entry name" value="Carb_kinase_FGGY"/>
</dbReference>
<dbReference type="InterPro" id="IPR018483">
    <property type="entry name" value="Carb_kinase_FGGY_CS"/>
</dbReference>
<dbReference type="PANTHER" id="PTHR43095">
    <property type="entry name" value="SUGAR KINASE"/>
    <property type="match status" value="1"/>
</dbReference>
<evidence type="ECO:0000313" key="8">
    <source>
        <dbReference type="Proteomes" id="UP000007880"/>
    </source>
</evidence>
<evidence type="ECO:0000256" key="2">
    <source>
        <dbReference type="ARBA" id="ARBA00022679"/>
    </source>
</evidence>
<dbReference type="RefSeq" id="WP_014434585.1">
    <property type="nucleotide sequence ID" value="NC_017079.1"/>
</dbReference>
<reference evidence="7 8" key="1">
    <citation type="submission" date="2012-02" db="EMBL/GenBank/DDBJ databases">
        <title>Complete genome sequence of Caldilinea aerophila DSM 14535 (= NBRC 102666).</title>
        <authorList>
            <person name="Oguchi A."/>
            <person name="Hosoyama A."/>
            <person name="Sekine M."/>
            <person name="Fukai R."/>
            <person name="Kato Y."/>
            <person name="Nakamura S."/>
            <person name="Hanada S."/>
            <person name="Yamazaki S."/>
            <person name="Fujita N."/>
        </authorList>
    </citation>
    <scope>NUCLEOTIDE SEQUENCE [LARGE SCALE GENOMIC DNA]</scope>
    <source>
        <strain evidence="8">DSM 14535 / JCM 11387 / NBRC 104270 / STL-6-O1</strain>
    </source>
</reference>
<evidence type="ECO:0000259" key="6">
    <source>
        <dbReference type="Pfam" id="PF02782"/>
    </source>
</evidence>
<dbReference type="GO" id="GO:0016773">
    <property type="term" value="F:phosphotransferase activity, alcohol group as acceptor"/>
    <property type="evidence" value="ECO:0007669"/>
    <property type="project" value="InterPro"/>
</dbReference>
<dbReference type="InterPro" id="IPR018485">
    <property type="entry name" value="FGGY_C"/>
</dbReference>
<organism evidence="7 8">
    <name type="scientific">Caldilinea aerophila (strain DSM 14535 / JCM 11387 / NBRC 104270 / STL-6-O1)</name>
    <dbReference type="NCBI Taxonomy" id="926550"/>
    <lineage>
        <taxon>Bacteria</taxon>
        <taxon>Bacillati</taxon>
        <taxon>Chloroflexota</taxon>
        <taxon>Caldilineae</taxon>
        <taxon>Caldilineales</taxon>
        <taxon>Caldilineaceae</taxon>
        <taxon>Caldilinea</taxon>
    </lineage>
</organism>
<dbReference type="PIRSF" id="PIRSF000538">
    <property type="entry name" value="GlpK"/>
    <property type="match status" value="1"/>
</dbReference>